<keyword evidence="1" id="KW-0472">Membrane</keyword>
<keyword evidence="1" id="KW-0812">Transmembrane</keyword>
<feature type="transmembrane region" description="Helical" evidence="1">
    <location>
        <begin position="12"/>
        <end position="31"/>
    </location>
</feature>
<evidence type="ECO:0000256" key="1">
    <source>
        <dbReference type="SAM" id="Phobius"/>
    </source>
</evidence>
<evidence type="ECO:0000313" key="3">
    <source>
        <dbReference type="Proteomes" id="UP000680279"/>
    </source>
</evidence>
<feature type="transmembrane region" description="Helical" evidence="1">
    <location>
        <begin position="43"/>
        <end position="65"/>
    </location>
</feature>
<comment type="caution">
    <text evidence="2">The sequence shown here is derived from an EMBL/GenBank/DDBJ whole genome shotgun (WGS) entry which is preliminary data.</text>
</comment>
<organism evidence="2 3">
    <name type="scientific">Siminovitchia fordii</name>
    <dbReference type="NCBI Taxonomy" id="254759"/>
    <lineage>
        <taxon>Bacteria</taxon>
        <taxon>Bacillati</taxon>
        <taxon>Bacillota</taxon>
        <taxon>Bacilli</taxon>
        <taxon>Bacillales</taxon>
        <taxon>Bacillaceae</taxon>
        <taxon>Siminovitchia</taxon>
    </lineage>
</organism>
<keyword evidence="3" id="KW-1185">Reference proteome</keyword>
<keyword evidence="1" id="KW-1133">Transmembrane helix</keyword>
<gene>
    <name evidence="2" type="ORF">J1TS3_08780</name>
</gene>
<sequence length="108" mass="12693">MVEWSLLFMSRVRFFIYQFTLFVSLILLSVYSDSYISQPFSRVDFIAICISAPIFVLIVSQIGKLYIRFNTKLRKKVLLSITAFILAFVFIALIENVWFEIKGEMLFN</sequence>
<name>A0ABQ4K1U9_9BACI</name>
<proteinExistence type="predicted"/>
<accession>A0ABQ4K1U9</accession>
<feature type="transmembrane region" description="Helical" evidence="1">
    <location>
        <begin position="77"/>
        <end position="99"/>
    </location>
</feature>
<protein>
    <submittedName>
        <fullName evidence="2">Uncharacterized protein</fullName>
    </submittedName>
</protein>
<dbReference type="EMBL" id="BOQT01000002">
    <property type="protein sequence ID" value="GIN19744.1"/>
    <property type="molecule type" value="Genomic_DNA"/>
</dbReference>
<evidence type="ECO:0000313" key="2">
    <source>
        <dbReference type="EMBL" id="GIN19744.1"/>
    </source>
</evidence>
<dbReference type="Proteomes" id="UP000680279">
    <property type="component" value="Unassembled WGS sequence"/>
</dbReference>
<reference evidence="2 3" key="1">
    <citation type="submission" date="2021-03" db="EMBL/GenBank/DDBJ databases">
        <title>Antimicrobial resistance genes in bacteria isolated from Japanese honey, and their potential for conferring macrolide and lincosamide resistance in the American foulbrood pathogen Paenibacillus larvae.</title>
        <authorList>
            <person name="Okamoto M."/>
            <person name="Kumagai M."/>
            <person name="Kanamori H."/>
            <person name="Takamatsu D."/>
        </authorList>
    </citation>
    <scope>NUCLEOTIDE SEQUENCE [LARGE SCALE GENOMIC DNA]</scope>
    <source>
        <strain evidence="2 3">J1TS3</strain>
    </source>
</reference>